<keyword evidence="2" id="KW-1185">Reference proteome</keyword>
<dbReference type="Proteomes" id="UP000029221">
    <property type="component" value="Unassembled WGS sequence"/>
</dbReference>
<proteinExistence type="predicted"/>
<dbReference type="RefSeq" id="WP_042278316.1">
    <property type="nucleotide sequence ID" value="NZ_BBML01000003.1"/>
</dbReference>
<evidence type="ECO:0000313" key="1">
    <source>
        <dbReference type="EMBL" id="GAK96817.1"/>
    </source>
</evidence>
<protein>
    <submittedName>
        <fullName evidence="1">Uncharacterized protein</fullName>
    </submittedName>
</protein>
<organism evidence="1 2">
    <name type="scientific">Nonlabens tegetincola</name>
    <dbReference type="NCBI Taxonomy" id="323273"/>
    <lineage>
        <taxon>Bacteria</taxon>
        <taxon>Pseudomonadati</taxon>
        <taxon>Bacteroidota</taxon>
        <taxon>Flavobacteriia</taxon>
        <taxon>Flavobacteriales</taxon>
        <taxon>Flavobacteriaceae</taxon>
        <taxon>Nonlabens</taxon>
    </lineage>
</organism>
<comment type="caution">
    <text evidence="1">The sequence shown here is derived from an EMBL/GenBank/DDBJ whole genome shotgun (WGS) entry which is preliminary data.</text>
</comment>
<accession>A0A090Q3N9</accession>
<evidence type="ECO:0000313" key="2">
    <source>
        <dbReference type="Proteomes" id="UP000029221"/>
    </source>
</evidence>
<name>A0A090Q3N9_9FLAO</name>
<sequence length="88" mass="10333">MSKEQHYTLQEAMNVMKGLSKTGRSFDIVYMKINGGLGKFPRCRMIKQNLKNDKRGRYKLQFINDEDKRKSCYIPLLMSVNGIKIVMR</sequence>
<dbReference type="EMBL" id="BBML01000003">
    <property type="protein sequence ID" value="GAK96817.1"/>
    <property type="molecule type" value="Genomic_DNA"/>
</dbReference>
<reference evidence="1" key="1">
    <citation type="journal article" date="2014" name="Genome Announc.">
        <title>Draft Genome Sequences of Marine Flavobacterium Nonlabens Strains NR17, NR24, NR27, NR32, NR33, and Ara13.</title>
        <authorList>
            <person name="Nakanishi M."/>
            <person name="Meirelles P."/>
            <person name="Suzuki R."/>
            <person name="Takatani N."/>
            <person name="Mino S."/>
            <person name="Suda W."/>
            <person name="Oshima K."/>
            <person name="Hattori M."/>
            <person name="Ohkuma M."/>
            <person name="Hosokawa M."/>
            <person name="Miyashita K."/>
            <person name="Thompson F.L."/>
            <person name="Niwa A."/>
            <person name="Sawabe T."/>
            <person name="Sawabe T."/>
        </authorList>
    </citation>
    <scope>NUCLEOTIDE SEQUENCE [LARGE SCALE GENOMIC DNA]</scope>
    <source>
        <strain evidence="1">JCM 19294</strain>
    </source>
</reference>
<gene>
    <name evidence="1" type="ORF">JCM19294_1126</name>
</gene>
<dbReference type="AlphaFoldDB" id="A0A090Q3N9"/>